<dbReference type="AlphaFoldDB" id="A0AB39PLC1"/>
<sequence length="47" mass="5041">MRSATAVRMAPRLTPYSRAKAAMDCPSTYAVRTASVFPAAMAGRRPP</sequence>
<evidence type="ECO:0000313" key="1">
    <source>
        <dbReference type="EMBL" id="XDQ31377.1"/>
    </source>
</evidence>
<gene>
    <name evidence="1" type="ORF">AB5J56_44745</name>
</gene>
<dbReference type="EMBL" id="CP163435">
    <property type="protein sequence ID" value="XDQ31377.1"/>
    <property type="molecule type" value="Genomic_DNA"/>
</dbReference>
<accession>A0AB39PLC1</accession>
<dbReference type="RefSeq" id="WP_369242227.1">
    <property type="nucleotide sequence ID" value="NZ_CP163435.1"/>
</dbReference>
<organism evidence="1">
    <name type="scientific">Streptomyces sp. R21</name>
    <dbReference type="NCBI Taxonomy" id="3238627"/>
    <lineage>
        <taxon>Bacteria</taxon>
        <taxon>Bacillati</taxon>
        <taxon>Actinomycetota</taxon>
        <taxon>Actinomycetes</taxon>
        <taxon>Kitasatosporales</taxon>
        <taxon>Streptomycetaceae</taxon>
        <taxon>Streptomyces</taxon>
    </lineage>
</organism>
<protein>
    <submittedName>
        <fullName evidence="1">Uncharacterized protein</fullName>
    </submittedName>
</protein>
<reference evidence="1" key="1">
    <citation type="submission" date="2024-07" db="EMBL/GenBank/DDBJ databases">
        <authorList>
            <person name="Yu S.T."/>
        </authorList>
    </citation>
    <scope>NUCLEOTIDE SEQUENCE</scope>
    <source>
        <strain evidence="1">R21</strain>
    </source>
</reference>
<name>A0AB39PLC1_9ACTN</name>
<proteinExistence type="predicted"/>